<dbReference type="EMBL" id="CAICTM010001827">
    <property type="protein sequence ID" value="CAB9526440.1"/>
    <property type="molecule type" value="Genomic_DNA"/>
</dbReference>
<dbReference type="SUPFAM" id="SSF51197">
    <property type="entry name" value="Clavaminate synthase-like"/>
    <property type="match status" value="1"/>
</dbReference>
<keyword evidence="2" id="KW-0223">Dioxygenase</keyword>
<gene>
    <name evidence="2" type="ORF">SEMRO_1829_G300230.1</name>
</gene>
<evidence type="ECO:0000313" key="2">
    <source>
        <dbReference type="EMBL" id="CAB9526440.1"/>
    </source>
</evidence>
<sequence length="228" mass="25989">MMFQLYGTRQSNPDAYSKRQAIAFSPAEEHPNLCARLYQLCYRIWDGVNGWFDLPVWSIHKGKFTTQVSPSCNENAHVLPEVPRLDEDGIEAIDVLEEIGLRESVEFMMQTGMVYWLNNHVVYHGRDSWRFNGDTDADKTQTKEGADGGRLMLRMWISPYETRELPSTEKYKLCWGSTEAGVLRGGLEPAIKSGLSPQRKELVDAVSSGKVDYYGLFRCKYGLDAFEV</sequence>
<accession>A0A9N8EU64</accession>
<dbReference type="GO" id="GO:0051213">
    <property type="term" value="F:dioxygenase activity"/>
    <property type="evidence" value="ECO:0007669"/>
    <property type="project" value="UniProtKB-KW"/>
</dbReference>
<organism evidence="2 3">
    <name type="scientific">Seminavis robusta</name>
    <dbReference type="NCBI Taxonomy" id="568900"/>
    <lineage>
        <taxon>Eukaryota</taxon>
        <taxon>Sar</taxon>
        <taxon>Stramenopiles</taxon>
        <taxon>Ochrophyta</taxon>
        <taxon>Bacillariophyta</taxon>
        <taxon>Bacillariophyceae</taxon>
        <taxon>Bacillariophycidae</taxon>
        <taxon>Naviculales</taxon>
        <taxon>Naviculaceae</taxon>
        <taxon>Seminavis</taxon>
    </lineage>
</organism>
<name>A0A9N8EU64_9STRA</name>
<comment type="caution">
    <text evidence="2">The sequence shown here is derived from an EMBL/GenBank/DDBJ whole genome shotgun (WGS) entry which is preliminary data.</text>
</comment>
<dbReference type="OrthoDB" id="272271at2759"/>
<proteinExistence type="predicted"/>
<keyword evidence="1" id="KW-0560">Oxidoreductase</keyword>
<keyword evidence="3" id="KW-1185">Reference proteome</keyword>
<dbReference type="Gene3D" id="3.60.130.10">
    <property type="entry name" value="Clavaminate synthase-like"/>
    <property type="match status" value="1"/>
</dbReference>
<dbReference type="AlphaFoldDB" id="A0A9N8EU64"/>
<dbReference type="Proteomes" id="UP001153069">
    <property type="component" value="Unassembled WGS sequence"/>
</dbReference>
<evidence type="ECO:0000256" key="1">
    <source>
        <dbReference type="ARBA" id="ARBA00023002"/>
    </source>
</evidence>
<reference evidence="2" key="1">
    <citation type="submission" date="2020-06" db="EMBL/GenBank/DDBJ databases">
        <authorList>
            <consortium name="Plant Systems Biology data submission"/>
        </authorList>
    </citation>
    <scope>NUCLEOTIDE SEQUENCE</scope>
    <source>
        <strain evidence="2">D6</strain>
    </source>
</reference>
<protein>
    <submittedName>
        <fullName evidence="2">Taurine catabolism dioxygenase TauD, TfdA family</fullName>
    </submittedName>
</protein>
<evidence type="ECO:0000313" key="3">
    <source>
        <dbReference type="Proteomes" id="UP001153069"/>
    </source>
</evidence>
<dbReference type="InterPro" id="IPR042098">
    <property type="entry name" value="TauD-like_sf"/>
</dbReference>